<dbReference type="InterPro" id="IPR014819">
    <property type="entry name" value="PriCT_2"/>
</dbReference>
<dbReference type="Pfam" id="PF08800">
    <property type="entry name" value="BT4734-like_N"/>
    <property type="match status" value="1"/>
</dbReference>
<accession>A0A5J4QT25</accession>
<dbReference type="AlphaFoldDB" id="A0A5J4QT25"/>
<dbReference type="GO" id="GO:0016817">
    <property type="term" value="F:hydrolase activity, acting on acid anhydrides"/>
    <property type="evidence" value="ECO:0007669"/>
    <property type="project" value="InterPro"/>
</dbReference>
<evidence type="ECO:0000259" key="2">
    <source>
        <dbReference type="Pfam" id="PF08800"/>
    </source>
</evidence>
<evidence type="ECO:0008006" key="4">
    <source>
        <dbReference type="Google" id="ProtNLM"/>
    </source>
</evidence>
<evidence type="ECO:0000313" key="3">
    <source>
        <dbReference type="EMBL" id="KAA6324278.1"/>
    </source>
</evidence>
<feature type="domain" description="Primase C-terminal 2" evidence="1">
    <location>
        <begin position="356"/>
        <end position="425"/>
    </location>
</feature>
<dbReference type="InterPro" id="IPR014907">
    <property type="entry name" value="BT4734-like_N"/>
</dbReference>
<evidence type="ECO:0000259" key="1">
    <source>
        <dbReference type="Pfam" id="PF08707"/>
    </source>
</evidence>
<protein>
    <recommendedName>
        <fullName evidence="4">Primase C-terminal 1 domain-containing protein</fullName>
    </recommendedName>
</protein>
<dbReference type="Gene3D" id="3.40.50.300">
    <property type="entry name" value="P-loop containing nucleotide triphosphate hydrolases"/>
    <property type="match status" value="1"/>
</dbReference>
<gene>
    <name evidence="3" type="ORF">EZS27_026378</name>
</gene>
<comment type="caution">
    <text evidence="3">The sequence shown here is derived from an EMBL/GenBank/DDBJ whole genome shotgun (WGS) entry which is preliminary data.</text>
</comment>
<dbReference type="InterPro" id="IPR027417">
    <property type="entry name" value="P-loop_NTPase"/>
</dbReference>
<reference evidence="3" key="1">
    <citation type="submission" date="2019-03" db="EMBL/GenBank/DDBJ databases">
        <title>Single cell metagenomics reveals metabolic interactions within the superorganism composed of flagellate Streblomastix strix and complex community of Bacteroidetes bacteria on its surface.</title>
        <authorList>
            <person name="Treitli S.C."/>
            <person name="Kolisko M."/>
            <person name="Husnik F."/>
            <person name="Keeling P."/>
            <person name="Hampl V."/>
        </authorList>
    </citation>
    <scope>NUCLEOTIDE SEQUENCE</scope>
    <source>
        <strain evidence="3">STM</strain>
    </source>
</reference>
<name>A0A5J4QT25_9ZZZZ</name>
<sequence length="435" mass="50314">MDRLADFSKDNNVLVLLVAHTTKMTLIKDTNDYQIPDGYSINGSAHFKGKADYIIVVHKKVGINETIIKVDKVRYKNYGSTGEITLDYDMPSGNYKEMTFEAYLFGENKPYQQPPTTPQLFVIPSQNETTPDYLDVEVDYFDNKMDVEPKAINLKQFITSMEYKKVVEYIRAGSSEEETKTRKNKANLPCVCISGRFNTHRSTTDLKEPTGLICIDIDLEKNEVIMPKVPTILKSISNVAFYAKSVRGIGYYAIIPIHYGNKLLNHFFALERDFKNLGITIDKACKDYTRLRLASYDTEYWINTGIVDVYSKTLECEYKETEPTPEPKKQKNYSNGNDFETVENILNDCISNNVVLTNDYGDWYKLALSLISVFQKTDIEKSREYFHKFAKLSNKYNETKSNENFDKLLENYKDNNKITIKSLVYLYDKYFSNKE</sequence>
<feature type="domain" description="BT4734-like N-terminal" evidence="2">
    <location>
        <begin position="184"/>
        <end position="299"/>
    </location>
</feature>
<dbReference type="EMBL" id="SNRY01002609">
    <property type="protein sequence ID" value="KAA6324278.1"/>
    <property type="molecule type" value="Genomic_DNA"/>
</dbReference>
<dbReference type="Pfam" id="PF08707">
    <property type="entry name" value="PriCT_2"/>
    <property type="match status" value="1"/>
</dbReference>
<proteinExistence type="predicted"/>
<organism evidence="3">
    <name type="scientific">termite gut metagenome</name>
    <dbReference type="NCBI Taxonomy" id="433724"/>
    <lineage>
        <taxon>unclassified sequences</taxon>
        <taxon>metagenomes</taxon>
        <taxon>organismal metagenomes</taxon>
    </lineage>
</organism>